<dbReference type="CDD" id="cd09006">
    <property type="entry name" value="PNP_EcPNPI-like"/>
    <property type="match status" value="1"/>
</dbReference>
<evidence type="ECO:0000313" key="7">
    <source>
        <dbReference type="EMBL" id="SFP75922.1"/>
    </source>
</evidence>
<dbReference type="GO" id="GO:0004850">
    <property type="term" value="F:uridine phosphorylase activity"/>
    <property type="evidence" value="ECO:0007669"/>
    <property type="project" value="UniProtKB-EC"/>
</dbReference>
<gene>
    <name evidence="5" type="primary">deoD</name>
    <name evidence="7" type="ORF">SAMN03084138_03050</name>
</gene>
<dbReference type="OrthoDB" id="9782889at2"/>
<dbReference type="NCBIfam" id="NF004489">
    <property type="entry name" value="PRK05819.1"/>
    <property type="match status" value="1"/>
</dbReference>
<feature type="binding site" description="in other chain" evidence="5">
    <location>
        <begin position="94"/>
        <end position="97"/>
    </location>
    <ligand>
        <name>phosphate</name>
        <dbReference type="ChEBI" id="CHEBI:43474"/>
        <note>ligand shared between dimeric partners</note>
    </ligand>
</feature>
<dbReference type="EMBL" id="FOWR01000023">
    <property type="protein sequence ID" value="SFP75922.1"/>
    <property type="molecule type" value="Genomic_DNA"/>
</dbReference>
<keyword evidence="3 5" id="KW-0808">Transferase</keyword>
<evidence type="ECO:0000256" key="2">
    <source>
        <dbReference type="ARBA" id="ARBA00022676"/>
    </source>
</evidence>
<dbReference type="InterPro" id="IPR004402">
    <property type="entry name" value="DeoD-type"/>
</dbReference>
<feature type="binding site" description="in other chain" evidence="5">
    <location>
        <begin position="186"/>
        <end position="188"/>
    </location>
    <ligand>
        <name>a purine D-ribonucleoside</name>
        <dbReference type="ChEBI" id="CHEBI:142355"/>
        <note>ligand shared between dimeric partners</note>
    </ligand>
</feature>
<comment type="catalytic activity">
    <reaction evidence="5">
        <text>a purine D-ribonucleoside + phosphate = a purine nucleobase + alpha-D-ribose 1-phosphate</text>
        <dbReference type="Rhea" id="RHEA:19805"/>
        <dbReference type="ChEBI" id="CHEBI:26386"/>
        <dbReference type="ChEBI" id="CHEBI:43474"/>
        <dbReference type="ChEBI" id="CHEBI:57720"/>
        <dbReference type="ChEBI" id="CHEBI:142355"/>
        <dbReference type="EC" id="2.4.2.1"/>
    </reaction>
</comment>
<dbReference type="InterPro" id="IPR018016">
    <property type="entry name" value="Nucleoside_phosphorylase_CS"/>
</dbReference>
<organism evidence="7 8">
    <name type="scientific">Enterovibrio norvegicus DSM 15893</name>
    <dbReference type="NCBI Taxonomy" id="1121869"/>
    <lineage>
        <taxon>Bacteria</taxon>
        <taxon>Pseudomonadati</taxon>
        <taxon>Pseudomonadota</taxon>
        <taxon>Gammaproteobacteria</taxon>
        <taxon>Vibrionales</taxon>
        <taxon>Vibrionaceae</taxon>
        <taxon>Enterovibrio</taxon>
    </lineage>
</organism>
<dbReference type="NCBIfam" id="NF009914">
    <property type="entry name" value="PRK13374.1"/>
    <property type="match status" value="1"/>
</dbReference>
<evidence type="ECO:0000313" key="8">
    <source>
        <dbReference type="Proteomes" id="UP000182692"/>
    </source>
</evidence>
<dbReference type="PANTHER" id="PTHR43691:SF11">
    <property type="entry name" value="FI09636P-RELATED"/>
    <property type="match status" value="1"/>
</dbReference>
<proteinExistence type="inferred from homology"/>
<dbReference type="GeneID" id="35870373"/>
<evidence type="ECO:0000256" key="1">
    <source>
        <dbReference type="ARBA" id="ARBA00010456"/>
    </source>
</evidence>
<comment type="catalytic activity">
    <reaction evidence="5">
        <text>a purine 2'-deoxy-D-ribonucleoside + phosphate = a purine nucleobase + 2-deoxy-alpha-D-ribose 1-phosphate</text>
        <dbReference type="Rhea" id="RHEA:36431"/>
        <dbReference type="ChEBI" id="CHEBI:26386"/>
        <dbReference type="ChEBI" id="CHEBI:43474"/>
        <dbReference type="ChEBI" id="CHEBI:57259"/>
        <dbReference type="ChEBI" id="CHEBI:142361"/>
        <dbReference type="EC" id="2.4.2.1"/>
    </reaction>
</comment>
<dbReference type="Proteomes" id="UP000182692">
    <property type="component" value="Unassembled WGS sequence"/>
</dbReference>
<dbReference type="EC" id="2.4.2.1" evidence="5"/>
<feature type="binding site" description="in other chain" evidence="5">
    <location>
        <begin position="210"/>
        <end position="211"/>
    </location>
    <ligand>
        <name>a purine D-ribonucleoside</name>
        <dbReference type="ChEBI" id="CHEBI:142355"/>
        <note>ligand shared between dimeric partners</note>
    </ligand>
</feature>
<dbReference type="SUPFAM" id="SSF53167">
    <property type="entry name" value="Purine and uridine phosphorylases"/>
    <property type="match status" value="1"/>
</dbReference>
<dbReference type="RefSeq" id="WP_074927571.1">
    <property type="nucleotide sequence ID" value="NZ_FOWR01000023.1"/>
</dbReference>
<protein>
    <recommendedName>
        <fullName evidence="5">Purine nucleoside phosphorylase DeoD-type</fullName>
        <shortName evidence="5">PNP</shortName>
        <ecNumber evidence="5">2.4.2.1</ecNumber>
    </recommendedName>
</protein>
<feature type="binding site" description="in other chain" evidence="5">
    <location>
        <position position="31"/>
    </location>
    <ligand>
        <name>phosphate</name>
        <dbReference type="ChEBI" id="CHEBI:43474"/>
        <note>ligand shared between dimeric partners</note>
    </ligand>
</feature>
<dbReference type="AlphaFoldDB" id="A0A1I5SYS5"/>
<evidence type="ECO:0000256" key="4">
    <source>
        <dbReference type="ARBA" id="ARBA00048447"/>
    </source>
</evidence>
<reference evidence="7 8" key="1">
    <citation type="submission" date="2016-10" db="EMBL/GenBank/DDBJ databases">
        <authorList>
            <person name="de Groot N.N."/>
        </authorList>
    </citation>
    <scope>NUCLEOTIDE SEQUENCE [LARGE SCALE GENOMIC DNA]</scope>
    <source>
        <strain evidence="7 8">DSM 15893</strain>
    </source>
</reference>
<feature type="binding site" description="in other chain" evidence="5">
    <location>
        <position position="27"/>
    </location>
    <ligand>
        <name>phosphate</name>
        <dbReference type="ChEBI" id="CHEBI:43474"/>
        <note>ligand shared between dimeric partners</note>
    </ligand>
</feature>
<dbReference type="InterPro" id="IPR035994">
    <property type="entry name" value="Nucleoside_phosphorylase_sf"/>
</dbReference>
<evidence type="ECO:0000256" key="5">
    <source>
        <dbReference type="HAMAP-Rule" id="MF_01627"/>
    </source>
</evidence>
<dbReference type="STRING" id="1121869.SAMN03084138_03050"/>
<dbReference type="Gene3D" id="3.40.50.1580">
    <property type="entry name" value="Nucleoside phosphorylase domain"/>
    <property type="match status" value="1"/>
</dbReference>
<dbReference type="NCBIfam" id="TIGR00107">
    <property type="entry name" value="deoD"/>
    <property type="match status" value="1"/>
</dbReference>
<evidence type="ECO:0000259" key="6">
    <source>
        <dbReference type="Pfam" id="PF01048"/>
    </source>
</evidence>
<feature type="binding site" evidence="5">
    <location>
        <position position="11"/>
    </location>
    <ligand>
        <name>a purine D-ribonucleoside</name>
        <dbReference type="ChEBI" id="CHEBI:142355"/>
        <note>ligand shared between dimeric partners</note>
    </ligand>
</feature>
<name>A0A1I5SYS5_9GAMM</name>
<comment type="similarity">
    <text evidence="1 5">Belongs to the PNP/UDP phosphorylase family.</text>
</comment>
<feature type="active site" description="Proton donor" evidence="5">
    <location>
        <position position="211"/>
    </location>
</feature>
<dbReference type="PANTHER" id="PTHR43691">
    <property type="entry name" value="URIDINE PHOSPHORYLASE"/>
    <property type="match status" value="1"/>
</dbReference>
<feature type="domain" description="Nucleoside phosphorylase" evidence="6">
    <location>
        <begin position="23"/>
        <end position="224"/>
    </location>
</feature>
<comment type="catalytic activity">
    <reaction evidence="4">
        <text>uridine + phosphate = alpha-D-ribose 1-phosphate + uracil</text>
        <dbReference type="Rhea" id="RHEA:24388"/>
        <dbReference type="ChEBI" id="CHEBI:16704"/>
        <dbReference type="ChEBI" id="CHEBI:17568"/>
        <dbReference type="ChEBI" id="CHEBI:43474"/>
        <dbReference type="ChEBI" id="CHEBI:57720"/>
        <dbReference type="EC" id="2.4.2.3"/>
    </reaction>
</comment>
<dbReference type="GO" id="GO:0005829">
    <property type="term" value="C:cytosol"/>
    <property type="evidence" value="ECO:0007669"/>
    <property type="project" value="TreeGrafter"/>
</dbReference>
<keyword evidence="2 5" id="KW-0328">Glycosyltransferase</keyword>
<dbReference type="Pfam" id="PF01048">
    <property type="entry name" value="PNP_UDP_1"/>
    <property type="match status" value="1"/>
</dbReference>
<feature type="binding site" evidence="5">
    <location>
        <position position="50"/>
    </location>
    <ligand>
        <name>phosphate</name>
        <dbReference type="ChEBI" id="CHEBI:43474"/>
        <note>ligand shared between dimeric partners</note>
    </ligand>
</feature>
<comment type="function">
    <text evidence="5">Catalyzes the reversible phosphorolytic breakdown of the N-glycosidic bond in the beta-(deoxy)ribonucleoside molecules, with the formation of the corresponding free purine bases and pentose-1-phosphate.</text>
</comment>
<dbReference type="PROSITE" id="PS01232">
    <property type="entry name" value="PNP_UDP_1"/>
    <property type="match status" value="1"/>
</dbReference>
<dbReference type="HAMAP" id="MF_01627">
    <property type="entry name" value="Pur_nucleosid_phosp"/>
    <property type="match status" value="1"/>
</dbReference>
<sequence length="242" mass="26489">MEISNPATVPHINANPGDFAETILMPGDPQRAKYIEVNFLQDAVKVTDVRGMLGFTGFYKGKKLSVMGHGMGAPSASIYIHELINHYGVKNLIRIGSCGAIHDDVQLMDLVIAMGASTDSKMNRTRLRDHDVAALANFDMLRTAVDLAKEKQLSTKVGNVFSSDMFYRSDEDFYPLLAKYGVYGVEMEVSALYSLAAEFGVHALAICTVTDHIIRHEGLSAEDRVTTLNDMIDLALDTAVSL</sequence>
<dbReference type="GO" id="GO:0004731">
    <property type="term" value="F:purine-nucleoside phosphorylase activity"/>
    <property type="evidence" value="ECO:0007669"/>
    <property type="project" value="UniProtKB-UniRule"/>
</dbReference>
<accession>A0A1I5SYS5</accession>
<dbReference type="InterPro" id="IPR000845">
    <property type="entry name" value="Nucleoside_phosphorylase_d"/>
</dbReference>
<dbReference type="GO" id="GO:0006152">
    <property type="term" value="P:purine nucleoside catabolic process"/>
    <property type="evidence" value="ECO:0007669"/>
    <property type="project" value="TreeGrafter"/>
</dbReference>
<feature type="site" description="Important for catalytic activity" evidence="5">
    <location>
        <position position="224"/>
    </location>
</feature>
<comment type="subunit">
    <text evidence="5">Homohexamer; trimer of homodimers.</text>
</comment>
<evidence type="ECO:0000256" key="3">
    <source>
        <dbReference type="ARBA" id="ARBA00022679"/>
    </source>
</evidence>